<dbReference type="Pfam" id="PF02826">
    <property type="entry name" value="2-Hacid_dh_C"/>
    <property type="match status" value="1"/>
</dbReference>
<dbReference type="GO" id="GO:0051287">
    <property type="term" value="F:NAD binding"/>
    <property type="evidence" value="ECO:0007669"/>
    <property type="project" value="InterPro"/>
</dbReference>
<keyword evidence="1" id="KW-0560">Oxidoreductase</keyword>
<accession>A0A7W9CCB7</accession>
<dbReference type="CDD" id="cd05300">
    <property type="entry name" value="2-Hacid_dh_1"/>
    <property type="match status" value="1"/>
</dbReference>
<dbReference type="EMBL" id="JACHMU010000001">
    <property type="protein sequence ID" value="MBB5742988.1"/>
    <property type="molecule type" value="Genomic_DNA"/>
</dbReference>
<feature type="domain" description="D-isomer specific 2-hydroxyacid dehydrogenase NAD-binding" evidence="3">
    <location>
        <begin position="102"/>
        <end position="275"/>
    </location>
</feature>
<dbReference type="InterPro" id="IPR006140">
    <property type="entry name" value="D-isomer_DH_NAD-bd"/>
</dbReference>
<proteinExistence type="predicted"/>
<name>A0A7W9CCB7_9MICO</name>
<dbReference type="InterPro" id="IPR036291">
    <property type="entry name" value="NAD(P)-bd_dom_sf"/>
</dbReference>
<evidence type="ECO:0000313" key="4">
    <source>
        <dbReference type="EMBL" id="MBB5742988.1"/>
    </source>
</evidence>
<dbReference type="PANTHER" id="PTHR43333">
    <property type="entry name" value="2-HACID_DH_C DOMAIN-CONTAINING PROTEIN"/>
    <property type="match status" value="1"/>
</dbReference>
<dbReference type="PANTHER" id="PTHR43333:SF1">
    <property type="entry name" value="D-ISOMER SPECIFIC 2-HYDROXYACID DEHYDROGENASE NAD-BINDING DOMAIN-CONTAINING PROTEIN"/>
    <property type="match status" value="1"/>
</dbReference>
<dbReference type="Gene3D" id="3.40.50.720">
    <property type="entry name" value="NAD(P)-binding Rossmann-like Domain"/>
    <property type="match status" value="2"/>
</dbReference>
<dbReference type="Proteomes" id="UP000517712">
    <property type="component" value="Unassembled WGS sequence"/>
</dbReference>
<evidence type="ECO:0000313" key="5">
    <source>
        <dbReference type="Proteomes" id="UP000517712"/>
    </source>
</evidence>
<keyword evidence="2" id="KW-0520">NAD</keyword>
<dbReference type="RefSeq" id="WP_184282669.1">
    <property type="nucleotide sequence ID" value="NZ_BAAAPG010000001.1"/>
</dbReference>
<protein>
    <submittedName>
        <fullName evidence="4">Phosphoglycerate dehydrogenase-like enzyme</fullName>
    </submittedName>
</protein>
<organism evidence="4 5">
    <name type="scientific">Microbacterium ginsengiterrae</name>
    <dbReference type="NCBI Taxonomy" id="546115"/>
    <lineage>
        <taxon>Bacteria</taxon>
        <taxon>Bacillati</taxon>
        <taxon>Actinomycetota</taxon>
        <taxon>Actinomycetes</taxon>
        <taxon>Micrococcales</taxon>
        <taxon>Microbacteriaceae</taxon>
        <taxon>Microbacterium</taxon>
    </lineage>
</organism>
<gene>
    <name evidence="4" type="ORF">HD600_001485</name>
</gene>
<reference evidence="4 5" key="1">
    <citation type="submission" date="2020-08" db="EMBL/GenBank/DDBJ databases">
        <title>Sequencing the genomes of 1000 actinobacteria strains.</title>
        <authorList>
            <person name="Klenk H.-P."/>
        </authorList>
    </citation>
    <scope>NUCLEOTIDE SEQUENCE [LARGE SCALE GENOMIC DNA]</scope>
    <source>
        <strain evidence="4 5">DSM 24823</strain>
    </source>
</reference>
<evidence type="ECO:0000259" key="3">
    <source>
        <dbReference type="Pfam" id="PF02826"/>
    </source>
</evidence>
<evidence type="ECO:0000256" key="1">
    <source>
        <dbReference type="ARBA" id="ARBA00023002"/>
    </source>
</evidence>
<comment type="caution">
    <text evidence="4">The sequence shown here is derived from an EMBL/GenBank/DDBJ whole genome shotgun (WGS) entry which is preliminary data.</text>
</comment>
<evidence type="ECO:0000256" key="2">
    <source>
        <dbReference type="ARBA" id="ARBA00023027"/>
    </source>
</evidence>
<dbReference type="SUPFAM" id="SSF51735">
    <property type="entry name" value="NAD(P)-binding Rossmann-fold domains"/>
    <property type="match status" value="1"/>
</dbReference>
<keyword evidence="5" id="KW-1185">Reference proteome</keyword>
<dbReference type="AlphaFoldDB" id="A0A7W9CCB7"/>
<dbReference type="GO" id="GO:0016491">
    <property type="term" value="F:oxidoreductase activity"/>
    <property type="evidence" value="ECO:0007669"/>
    <property type="project" value="UniProtKB-KW"/>
</dbReference>
<sequence>MPVETVLVRSDDAAADARRWTADFPDVRFVTDDDVGADVTVVAGRVHDAELDDLTGLSWVHSWAAGVEGDLGPRMRAQVRDGHTVVTSSAGNGAVPLAEHAMMLALMLDRDAPRWAQAQRARRWERRTHGELLGRTLGIYGYGNVGRELAVRAAAFGMRVIALRRRTGTDDPHVARFYQPEEILDFAARCDVLVVAAPLTAGTRGAIGEREISALPAGASVIVVSRGGIVDDDALLRALRAGRIRAGLDAHAHEPLPADSPYWGEPSVIVTPHNGATTLATARRGREIFVENLRRRTSGKPMVNLVDVTALG</sequence>